<keyword evidence="3" id="KW-1185">Reference proteome</keyword>
<comment type="caution">
    <text evidence="2">The sequence shown here is derived from an EMBL/GenBank/DDBJ whole genome shotgun (WGS) entry which is preliminary data.</text>
</comment>
<evidence type="ECO:0000256" key="1">
    <source>
        <dbReference type="SAM" id="MobiDB-lite"/>
    </source>
</evidence>
<dbReference type="AlphaFoldDB" id="A0AAE0Y174"/>
<feature type="compositionally biased region" description="Polar residues" evidence="1">
    <location>
        <begin position="1"/>
        <end position="14"/>
    </location>
</feature>
<organism evidence="2 3">
    <name type="scientific">Elysia crispata</name>
    <name type="common">lettuce slug</name>
    <dbReference type="NCBI Taxonomy" id="231223"/>
    <lineage>
        <taxon>Eukaryota</taxon>
        <taxon>Metazoa</taxon>
        <taxon>Spiralia</taxon>
        <taxon>Lophotrochozoa</taxon>
        <taxon>Mollusca</taxon>
        <taxon>Gastropoda</taxon>
        <taxon>Heterobranchia</taxon>
        <taxon>Euthyneura</taxon>
        <taxon>Panpulmonata</taxon>
        <taxon>Sacoglossa</taxon>
        <taxon>Placobranchoidea</taxon>
        <taxon>Plakobranchidae</taxon>
        <taxon>Elysia</taxon>
    </lineage>
</organism>
<evidence type="ECO:0000313" key="3">
    <source>
        <dbReference type="Proteomes" id="UP001283361"/>
    </source>
</evidence>
<dbReference type="Proteomes" id="UP001283361">
    <property type="component" value="Unassembled WGS sequence"/>
</dbReference>
<accession>A0AAE0Y174</accession>
<gene>
    <name evidence="2" type="ORF">RRG08_053600</name>
</gene>
<dbReference type="EMBL" id="JAWDGP010007144">
    <property type="protein sequence ID" value="KAK3729401.1"/>
    <property type="molecule type" value="Genomic_DNA"/>
</dbReference>
<proteinExistence type="predicted"/>
<evidence type="ECO:0000313" key="2">
    <source>
        <dbReference type="EMBL" id="KAK3729401.1"/>
    </source>
</evidence>
<protein>
    <submittedName>
        <fullName evidence="2">Uncharacterized protein</fullName>
    </submittedName>
</protein>
<reference evidence="2" key="1">
    <citation type="journal article" date="2023" name="G3 (Bethesda)">
        <title>A reference genome for the long-term kleptoplast-retaining sea slug Elysia crispata morphotype clarki.</title>
        <authorList>
            <person name="Eastman K.E."/>
            <person name="Pendleton A.L."/>
            <person name="Shaikh M.A."/>
            <person name="Suttiyut T."/>
            <person name="Ogas R."/>
            <person name="Tomko P."/>
            <person name="Gavelis G."/>
            <person name="Widhalm J.R."/>
            <person name="Wisecaver J.H."/>
        </authorList>
    </citation>
    <scope>NUCLEOTIDE SEQUENCE</scope>
    <source>
        <strain evidence="2">ECLA1</strain>
    </source>
</reference>
<name>A0AAE0Y174_9GAST</name>
<sequence length="98" mass="10907">MCGFSGCSQPSSGQRARDALGRDTEHVKENKFYLTDERVKFALSLVIPHRKNKTSSCSYSRLNCKSMGWADFLILNIDHSVCQLHISPRQADSSSAAN</sequence>
<feature type="region of interest" description="Disordered" evidence="1">
    <location>
        <begin position="1"/>
        <end position="22"/>
    </location>
</feature>